<dbReference type="Proteomes" id="UP000298246">
    <property type="component" value="Unassembled WGS sequence"/>
</dbReference>
<dbReference type="GO" id="GO:0005975">
    <property type="term" value="P:carbohydrate metabolic process"/>
    <property type="evidence" value="ECO:0007669"/>
    <property type="project" value="InterPro"/>
</dbReference>
<comment type="caution">
    <text evidence="4">The sequence shown here is derived from an EMBL/GenBank/DDBJ whole genome shotgun (WGS) entry which is preliminary data.</text>
</comment>
<dbReference type="Pfam" id="PF00483">
    <property type="entry name" value="NTP_transferase"/>
    <property type="match status" value="1"/>
</dbReference>
<dbReference type="Gene3D" id="3.30.310.50">
    <property type="entry name" value="Alpha-D-phosphohexomutase, C-terminal domain"/>
    <property type="match status" value="1"/>
</dbReference>
<proteinExistence type="inferred from homology"/>
<dbReference type="GO" id="GO:0016868">
    <property type="term" value="F:intramolecular phosphotransferase activity"/>
    <property type="evidence" value="ECO:0007669"/>
    <property type="project" value="InterPro"/>
</dbReference>
<evidence type="ECO:0000259" key="3">
    <source>
        <dbReference type="Pfam" id="PF02878"/>
    </source>
</evidence>
<evidence type="ECO:0000259" key="2">
    <source>
        <dbReference type="Pfam" id="PF00483"/>
    </source>
</evidence>
<dbReference type="RefSeq" id="WP_134755425.1">
    <property type="nucleotide sequence ID" value="NZ_MYFO02000005.1"/>
</dbReference>
<dbReference type="InterPro" id="IPR005835">
    <property type="entry name" value="NTP_transferase_dom"/>
</dbReference>
<dbReference type="InterPro" id="IPR050486">
    <property type="entry name" value="Mannose-1P_guanyltransferase"/>
</dbReference>
<comment type="similarity">
    <text evidence="1">Belongs to the phosphohexose mutase family.</text>
</comment>
<protein>
    <submittedName>
        <fullName evidence="4">Mannose-1-phosphate guanylyltransferase</fullName>
    </submittedName>
</protein>
<dbReference type="InterPro" id="IPR029044">
    <property type="entry name" value="Nucleotide-diphossugar_trans"/>
</dbReference>
<reference evidence="4 5" key="1">
    <citation type="submission" date="2017-03" db="EMBL/GenBank/DDBJ databases">
        <title>Isolation of Levoglucosan Utilizing Bacteria.</title>
        <authorList>
            <person name="Arya A.S."/>
        </authorList>
    </citation>
    <scope>NUCLEOTIDE SEQUENCE [LARGE SCALE GENOMIC DNA]</scope>
    <source>
        <strain evidence="4 5">MEC069</strain>
    </source>
</reference>
<feature type="domain" description="Nucleotidyl transferase" evidence="2">
    <location>
        <begin position="2"/>
        <end position="229"/>
    </location>
</feature>
<dbReference type="Gene3D" id="2.160.10.10">
    <property type="entry name" value="Hexapeptide repeat proteins"/>
    <property type="match status" value="1"/>
</dbReference>
<dbReference type="GO" id="GO:0016779">
    <property type="term" value="F:nucleotidyltransferase activity"/>
    <property type="evidence" value="ECO:0007669"/>
    <property type="project" value="UniProtKB-KW"/>
</dbReference>
<dbReference type="SUPFAM" id="SSF51161">
    <property type="entry name" value="Trimeric LpxA-like enzymes"/>
    <property type="match status" value="1"/>
</dbReference>
<gene>
    <name evidence="4" type="ORF">B5M42_18295</name>
</gene>
<keyword evidence="4" id="KW-0548">Nucleotidyltransferase</keyword>
<dbReference type="InterPro" id="IPR011004">
    <property type="entry name" value="Trimer_LpxA-like_sf"/>
</dbReference>
<dbReference type="OrthoDB" id="9801899at2"/>
<accession>A0A4Y8PVZ6</accession>
<organism evidence="4 5">
    <name type="scientific">Paenibacillus athensensis</name>
    <dbReference type="NCBI Taxonomy" id="1967502"/>
    <lineage>
        <taxon>Bacteria</taxon>
        <taxon>Bacillati</taxon>
        <taxon>Bacillota</taxon>
        <taxon>Bacilli</taxon>
        <taxon>Bacillales</taxon>
        <taxon>Paenibacillaceae</taxon>
        <taxon>Paenibacillus</taxon>
    </lineage>
</organism>
<dbReference type="PANTHER" id="PTHR22572">
    <property type="entry name" value="SUGAR-1-PHOSPHATE GUANYL TRANSFERASE"/>
    <property type="match status" value="1"/>
</dbReference>
<sequence>MKAVIMAGGKGTRLRPLTCQLPKPMVPLIGRPCMEYIVELLKEHGIRDIAVTMQYMPEVIRNHFGDGREHGVNMVYFEEKIPLGTAGSVKNAQTFLDDTFIVISGDALTDFDLGAALAFHREKRAQATLVLTRVSHPLEYGVVMTDEAGRIVRFLEKPSWGEVFSDTVNTGIYILEPETLQRVPEGKEFDFSQQLFPELLAEPDALFGYVSSGYWSDIGNLQQYRQTQFDMLDGKVKVSIRGTELQPGVYVGEQVEAAPGVKLVGPAYIGDHSRLEDGVVIGEYSIIGRHNRLAKGSVVSRSVVWDHNHIAEGNELAGSTLTSRIISKESSYFGDGSVVGNRVVIGSGSRIQPNVKIWPNKHIRENTRLHTSFIWGDHSAKTLYKTRGVSGMPNVELTPELASRFATAYGATLAAGKTLTVSSAPHEFARLLKRTVTAGLQSVGVHVIDLGDAIAPAAAFAIRNLGASGGVHIGWSGRENEPACLECLDAEGLPIAKSAERKVENSFWQEDYGRAPVDKIGSYRQENGWTTAYVTALAKEAACERSGAGAGVGSGEGNGSGAGSKSLRVVVEASPWLQQSTVPFFELLGVEAIHVTAASLQEPLSAFVPLSGAHLGLSLKDDGRSLRLISEQGRAVDEDMQTVFLYLSYLHSRPGATIGAPVSAPHLLESLAEGLGARIVRTKELARSVLEATAEANLHPLFDALFASGLVLLHLERTGLAFSELLALLPSFHLHRERIDCPWDFKGQVMRGMMERTKDERVELLDGIKIFHDDGWVLLLPDADDPAFQVVAQSISPETAQALVRPYREQILNTLH</sequence>
<dbReference type="EMBL" id="MYFO01000028">
    <property type="protein sequence ID" value="TFE85158.1"/>
    <property type="molecule type" value="Genomic_DNA"/>
</dbReference>
<evidence type="ECO:0000256" key="1">
    <source>
        <dbReference type="ARBA" id="ARBA00010231"/>
    </source>
</evidence>
<dbReference type="SUPFAM" id="SSF55957">
    <property type="entry name" value="Phosphoglucomutase, C-terminal domain"/>
    <property type="match status" value="1"/>
</dbReference>
<dbReference type="InterPro" id="IPR005844">
    <property type="entry name" value="A-D-PHexomutase_a/b/a-I"/>
</dbReference>
<dbReference type="Gene3D" id="3.90.550.10">
    <property type="entry name" value="Spore Coat Polysaccharide Biosynthesis Protein SpsA, Chain A"/>
    <property type="match status" value="1"/>
</dbReference>
<dbReference type="AlphaFoldDB" id="A0A4Y8PVZ6"/>
<evidence type="ECO:0000313" key="4">
    <source>
        <dbReference type="EMBL" id="TFE85158.1"/>
    </source>
</evidence>
<dbReference type="Gene3D" id="3.40.120.10">
    <property type="entry name" value="Alpha-D-Glucose-1,6-Bisphosphate, subunit A, domain 3"/>
    <property type="match status" value="3"/>
</dbReference>
<feature type="domain" description="Alpha-D-phosphohexomutase alpha/beta/alpha" evidence="3">
    <location>
        <begin position="383"/>
        <end position="511"/>
    </location>
</feature>
<keyword evidence="4" id="KW-0808">Transferase</keyword>
<dbReference type="Pfam" id="PF02878">
    <property type="entry name" value="PGM_PMM_I"/>
    <property type="match status" value="1"/>
</dbReference>
<evidence type="ECO:0000313" key="5">
    <source>
        <dbReference type="Proteomes" id="UP000298246"/>
    </source>
</evidence>
<dbReference type="InterPro" id="IPR036900">
    <property type="entry name" value="A-D-PHexomutase_C_sf"/>
</dbReference>
<dbReference type="SUPFAM" id="SSF53738">
    <property type="entry name" value="Phosphoglucomutase, first 3 domains"/>
    <property type="match status" value="1"/>
</dbReference>
<dbReference type="InterPro" id="IPR016055">
    <property type="entry name" value="A-D-PHexomutase_a/b/a-I/II/III"/>
</dbReference>
<name>A0A4Y8PVZ6_9BACL</name>
<dbReference type="SUPFAM" id="SSF53448">
    <property type="entry name" value="Nucleotide-diphospho-sugar transferases"/>
    <property type="match status" value="1"/>
</dbReference>
<dbReference type="CDD" id="cd04181">
    <property type="entry name" value="NTP_transferase"/>
    <property type="match status" value="1"/>
</dbReference>
<keyword evidence="5" id="KW-1185">Reference proteome</keyword>